<evidence type="ECO:0000256" key="2">
    <source>
        <dbReference type="SAM" id="SignalP"/>
    </source>
</evidence>
<keyword evidence="4" id="KW-1185">Reference proteome</keyword>
<proteinExistence type="predicted"/>
<accession>A0A8J6LBU8</accession>
<gene>
    <name evidence="3" type="ORF">GEV33_006513</name>
</gene>
<feature type="signal peptide" evidence="2">
    <location>
        <begin position="1"/>
        <end position="19"/>
    </location>
</feature>
<organism evidence="3 4">
    <name type="scientific">Tenebrio molitor</name>
    <name type="common">Yellow mealworm beetle</name>
    <dbReference type="NCBI Taxonomy" id="7067"/>
    <lineage>
        <taxon>Eukaryota</taxon>
        <taxon>Metazoa</taxon>
        <taxon>Ecdysozoa</taxon>
        <taxon>Arthropoda</taxon>
        <taxon>Hexapoda</taxon>
        <taxon>Insecta</taxon>
        <taxon>Pterygota</taxon>
        <taxon>Neoptera</taxon>
        <taxon>Endopterygota</taxon>
        <taxon>Coleoptera</taxon>
        <taxon>Polyphaga</taxon>
        <taxon>Cucujiformia</taxon>
        <taxon>Tenebrionidae</taxon>
        <taxon>Tenebrio</taxon>
    </lineage>
</organism>
<protein>
    <submittedName>
        <fullName evidence="3">Uncharacterized protein</fullName>
    </submittedName>
</protein>
<evidence type="ECO:0000313" key="4">
    <source>
        <dbReference type="Proteomes" id="UP000719412"/>
    </source>
</evidence>
<feature type="compositionally biased region" description="Polar residues" evidence="1">
    <location>
        <begin position="51"/>
        <end position="60"/>
    </location>
</feature>
<dbReference type="EMBL" id="JABDTM020021792">
    <property type="protein sequence ID" value="KAH0816279.1"/>
    <property type="molecule type" value="Genomic_DNA"/>
</dbReference>
<dbReference type="Proteomes" id="UP000719412">
    <property type="component" value="Unassembled WGS sequence"/>
</dbReference>
<keyword evidence="2" id="KW-0732">Signal</keyword>
<evidence type="ECO:0000313" key="3">
    <source>
        <dbReference type="EMBL" id="KAH0816279.1"/>
    </source>
</evidence>
<evidence type="ECO:0000256" key="1">
    <source>
        <dbReference type="SAM" id="MobiDB-lite"/>
    </source>
</evidence>
<reference evidence="3" key="1">
    <citation type="journal article" date="2020" name="J Insects Food Feed">
        <title>The yellow mealworm (Tenebrio molitor) genome: a resource for the emerging insects as food and feed industry.</title>
        <authorList>
            <person name="Eriksson T."/>
            <person name="Andere A."/>
            <person name="Kelstrup H."/>
            <person name="Emery V."/>
            <person name="Picard C."/>
        </authorList>
    </citation>
    <scope>NUCLEOTIDE SEQUENCE</scope>
    <source>
        <strain evidence="3">Stoneville</strain>
        <tissue evidence="3">Whole head</tissue>
    </source>
</reference>
<feature type="region of interest" description="Disordered" evidence="1">
    <location>
        <begin position="47"/>
        <end position="72"/>
    </location>
</feature>
<dbReference type="AlphaFoldDB" id="A0A8J6LBU8"/>
<feature type="chain" id="PRO_5035259846" evidence="2">
    <location>
        <begin position="20"/>
        <end position="164"/>
    </location>
</feature>
<name>A0A8J6LBU8_TENMO</name>
<comment type="caution">
    <text evidence="3">The sequence shown here is derived from an EMBL/GenBank/DDBJ whole genome shotgun (WGS) entry which is preliminary data.</text>
</comment>
<reference evidence="3" key="2">
    <citation type="submission" date="2021-08" db="EMBL/GenBank/DDBJ databases">
        <authorList>
            <person name="Eriksson T."/>
        </authorList>
    </citation>
    <scope>NUCLEOTIDE SEQUENCE</scope>
    <source>
        <strain evidence="3">Stoneville</strain>
        <tissue evidence="3">Whole head</tissue>
    </source>
</reference>
<sequence>MNQISCLFVVVAVAAAVSAIPVAEYRYDPEEVYEIYSPVEEVYEHQRLRRSSNSNQTNQEDQNRPWVFNPNIGGDENGNVKTTIVIKRKGEDADFNAGWGRVVDGPNKGVFLEPREFPCDFFLWGYMKDLVIRSQFIQLKFQGNEWKILPQQFAITGMLERVEE</sequence>